<name>A0ABV0URQ1_9TELE</name>
<protein>
    <submittedName>
        <fullName evidence="1">Uncharacterized protein</fullName>
    </submittedName>
</protein>
<comment type="caution">
    <text evidence="1">The sequence shown here is derived from an EMBL/GenBank/DDBJ whole genome shotgun (WGS) entry which is preliminary data.</text>
</comment>
<keyword evidence="2" id="KW-1185">Reference proteome</keyword>
<dbReference type="EMBL" id="JAHRIQ010082066">
    <property type="protein sequence ID" value="MEQ2247750.1"/>
    <property type="molecule type" value="Genomic_DNA"/>
</dbReference>
<gene>
    <name evidence="1" type="ORF">ILYODFUR_012369</name>
</gene>
<evidence type="ECO:0000313" key="2">
    <source>
        <dbReference type="Proteomes" id="UP001482620"/>
    </source>
</evidence>
<sequence>MLRSHFTSTPFTVCVPCGLWQTENLMTQFQQWLSSSKRGRFVECTTNSCPVNRLFPMLYSSSRVTMDGLLAVFAIYAVLAQSASLDGLDGNFLVRCSCARLFFIFR</sequence>
<proteinExistence type="predicted"/>
<accession>A0ABV0URQ1</accession>
<evidence type="ECO:0000313" key="1">
    <source>
        <dbReference type="EMBL" id="MEQ2247750.1"/>
    </source>
</evidence>
<dbReference type="Proteomes" id="UP001482620">
    <property type="component" value="Unassembled WGS sequence"/>
</dbReference>
<organism evidence="1 2">
    <name type="scientific">Ilyodon furcidens</name>
    <name type="common">goldbreast splitfin</name>
    <dbReference type="NCBI Taxonomy" id="33524"/>
    <lineage>
        <taxon>Eukaryota</taxon>
        <taxon>Metazoa</taxon>
        <taxon>Chordata</taxon>
        <taxon>Craniata</taxon>
        <taxon>Vertebrata</taxon>
        <taxon>Euteleostomi</taxon>
        <taxon>Actinopterygii</taxon>
        <taxon>Neopterygii</taxon>
        <taxon>Teleostei</taxon>
        <taxon>Neoteleostei</taxon>
        <taxon>Acanthomorphata</taxon>
        <taxon>Ovalentaria</taxon>
        <taxon>Atherinomorphae</taxon>
        <taxon>Cyprinodontiformes</taxon>
        <taxon>Goodeidae</taxon>
        <taxon>Ilyodon</taxon>
    </lineage>
</organism>
<reference evidence="1 2" key="1">
    <citation type="submission" date="2021-06" db="EMBL/GenBank/DDBJ databases">
        <authorList>
            <person name="Palmer J.M."/>
        </authorList>
    </citation>
    <scope>NUCLEOTIDE SEQUENCE [LARGE SCALE GENOMIC DNA]</scope>
    <source>
        <strain evidence="2">if_2019</strain>
        <tissue evidence="1">Muscle</tissue>
    </source>
</reference>